<protein>
    <recommendedName>
        <fullName evidence="4">DUF3568 family protein</fullName>
    </recommendedName>
</protein>
<dbReference type="Proteomes" id="UP000320948">
    <property type="component" value="Unassembled WGS sequence"/>
</dbReference>
<accession>A0A6N4RCD9</accession>
<sequence length="136" mass="14715">MFKIMSLGAVVATGLLLQGCAGVSSLESQDMASVPSKTFNASKERVVQATEKSFDALGYNFKNTKAGDPTSEVYFSKPMSAFSWGEVGRIDVTRIGADSAKVAIGTEKRFQLQVTGTSQDEFSRKIFGEIEKNLSR</sequence>
<gene>
    <name evidence="2" type="ORF">DI628_03340</name>
</gene>
<dbReference type="PROSITE" id="PS51257">
    <property type="entry name" value="PROKAR_LIPOPROTEIN"/>
    <property type="match status" value="1"/>
</dbReference>
<keyword evidence="1" id="KW-0732">Signal</keyword>
<evidence type="ECO:0000313" key="3">
    <source>
        <dbReference type="Proteomes" id="UP000320948"/>
    </source>
</evidence>
<dbReference type="AlphaFoldDB" id="A0A6N4RCD9"/>
<name>A0A6N4RCD9_BLAVI</name>
<feature type="signal peptide" evidence="1">
    <location>
        <begin position="1"/>
        <end position="21"/>
    </location>
</feature>
<reference evidence="2 3" key="1">
    <citation type="journal article" date="2017" name="Nat. Commun.">
        <title>In situ click chemistry generation of cyclooxygenase-2 inhibitors.</title>
        <authorList>
            <person name="Bhardwaj A."/>
            <person name="Kaur J."/>
            <person name="Wuest M."/>
            <person name="Wuest F."/>
        </authorList>
    </citation>
    <scope>NUCLEOTIDE SEQUENCE [LARGE SCALE GENOMIC DNA]</scope>
    <source>
        <strain evidence="2">S2_018_000_R2_106</strain>
    </source>
</reference>
<dbReference type="EMBL" id="VAFM01000001">
    <property type="protein sequence ID" value="TKW61675.1"/>
    <property type="molecule type" value="Genomic_DNA"/>
</dbReference>
<feature type="chain" id="PRO_5026790820" description="DUF3568 family protein" evidence="1">
    <location>
        <begin position="22"/>
        <end position="136"/>
    </location>
</feature>
<evidence type="ECO:0008006" key="4">
    <source>
        <dbReference type="Google" id="ProtNLM"/>
    </source>
</evidence>
<comment type="caution">
    <text evidence="2">The sequence shown here is derived from an EMBL/GenBank/DDBJ whole genome shotgun (WGS) entry which is preliminary data.</text>
</comment>
<evidence type="ECO:0000313" key="2">
    <source>
        <dbReference type="EMBL" id="TKW61675.1"/>
    </source>
</evidence>
<organism evidence="2 3">
    <name type="scientific">Blastochloris viridis</name>
    <name type="common">Rhodopseudomonas viridis</name>
    <dbReference type="NCBI Taxonomy" id="1079"/>
    <lineage>
        <taxon>Bacteria</taxon>
        <taxon>Pseudomonadati</taxon>
        <taxon>Pseudomonadota</taxon>
        <taxon>Alphaproteobacteria</taxon>
        <taxon>Hyphomicrobiales</taxon>
        <taxon>Blastochloridaceae</taxon>
        <taxon>Blastochloris</taxon>
    </lineage>
</organism>
<proteinExistence type="predicted"/>
<evidence type="ECO:0000256" key="1">
    <source>
        <dbReference type="SAM" id="SignalP"/>
    </source>
</evidence>